<feature type="transmembrane region" description="Helical" evidence="7">
    <location>
        <begin position="6"/>
        <end position="30"/>
    </location>
</feature>
<comment type="subcellular location">
    <subcellularLocation>
        <location evidence="1">Membrane</location>
        <topology evidence="1">Multi-pass membrane protein</topology>
    </subcellularLocation>
</comment>
<dbReference type="PANTHER" id="PTHR11819:SF195">
    <property type="entry name" value="SODIUM_GLUCOSE COTRANSPORTER 4"/>
    <property type="match status" value="1"/>
</dbReference>
<evidence type="ECO:0000256" key="3">
    <source>
        <dbReference type="ARBA" id="ARBA00022692"/>
    </source>
</evidence>
<accession>A0A9X2UA38</accession>
<feature type="transmembrane region" description="Helical" evidence="7">
    <location>
        <begin position="128"/>
        <end position="150"/>
    </location>
</feature>
<protein>
    <submittedName>
        <fullName evidence="8">SSS family solute:Na+ symporter</fullName>
    </submittedName>
</protein>
<evidence type="ECO:0000313" key="9">
    <source>
        <dbReference type="Proteomes" id="UP001155010"/>
    </source>
</evidence>
<keyword evidence="3 7" id="KW-0812">Transmembrane</keyword>
<feature type="transmembrane region" description="Helical" evidence="7">
    <location>
        <begin position="87"/>
        <end position="107"/>
    </location>
</feature>
<feature type="transmembrane region" description="Helical" evidence="7">
    <location>
        <begin position="349"/>
        <end position="374"/>
    </location>
</feature>
<feature type="transmembrane region" description="Helical" evidence="7">
    <location>
        <begin position="476"/>
        <end position="498"/>
    </location>
</feature>
<dbReference type="GO" id="GO:0005886">
    <property type="term" value="C:plasma membrane"/>
    <property type="evidence" value="ECO:0007669"/>
    <property type="project" value="TreeGrafter"/>
</dbReference>
<reference evidence="8" key="1">
    <citation type="submission" date="2022-08" db="EMBL/GenBank/DDBJ databases">
        <title>Genomic Encyclopedia of Type Strains, Phase V (KMG-V): Genome sequencing to study the core and pangenomes of soil and plant-associated prokaryotes.</title>
        <authorList>
            <person name="Whitman W."/>
        </authorList>
    </citation>
    <scope>NUCLEOTIDE SEQUENCE</scope>
    <source>
        <strain evidence="8">SP2017</strain>
    </source>
</reference>
<name>A0A9X2UA38_9BACT</name>
<feature type="transmembrane region" description="Helical" evidence="7">
    <location>
        <begin position="395"/>
        <end position="415"/>
    </location>
</feature>
<dbReference type="InterPro" id="IPR038377">
    <property type="entry name" value="Na/Glc_symporter_sf"/>
</dbReference>
<dbReference type="InterPro" id="IPR018212">
    <property type="entry name" value="Na/solute_symporter_CS"/>
</dbReference>
<dbReference type="NCBIfam" id="TIGR00813">
    <property type="entry name" value="sss"/>
    <property type="match status" value="1"/>
</dbReference>
<dbReference type="CDD" id="cd10325">
    <property type="entry name" value="SLC5sbd_vSGLT"/>
    <property type="match status" value="1"/>
</dbReference>
<dbReference type="Proteomes" id="UP001155010">
    <property type="component" value="Unassembled WGS sequence"/>
</dbReference>
<dbReference type="AlphaFoldDB" id="A0A9X2UA38"/>
<proteinExistence type="inferred from homology"/>
<feature type="transmembrane region" description="Helical" evidence="7">
    <location>
        <begin position="427"/>
        <end position="445"/>
    </location>
</feature>
<dbReference type="InterPro" id="IPR001734">
    <property type="entry name" value="Na/solute_symporter"/>
</dbReference>
<dbReference type="PROSITE" id="PS50283">
    <property type="entry name" value="NA_SOLUT_SYMP_3"/>
    <property type="match status" value="1"/>
</dbReference>
<comment type="caution">
    <text evidence="8">The sequence shown here is derived from an EMBL/GenBank/DDBJ whole genome shotgun (WGS) entry which is preliminary data.</text>
</comment>
<dbReference type="EMBL" id="JANUBB010000011">
    <property type="protein sequence ID" value="MCS3952682.1"/>
    <property type="molecule type" value="Genomic_DNA"/>
</dbReference>
<feature type="transmembrane region" description="Helical" evidence="7">
    <location>
        <begin position="257"/>
        <end position="278"/>
    </location>
</feature>
<feature type="transmembrane region" description="Helical" evidence="7">
    <location>
        <begin position="190"/>
        <end position="208"/>
    </location>
</feature>
<feature type="transmembrane region" description="Helical" evidence="7">
    <location>
        <begin position="156"/>
        <end position="178"/>
    </location>
</feature>
<evidence type="ECO:0000256" key="4">
    <source>
        <dbReference type="ARBA" id="ARBA00022989"/>
    </source>
</evidence>
<evidence type="ECO:0000256" key="1">
    <source>
        <dbReference type="ARBA" id="ARBA00004141"/>
    </source>
</evidence>
<keyword evidence="5 7" id="KW-0472">Membrane</keyword>
<evidence type="ECO:0000256" key="5">
    <source>
        <dbReference type="ARBA" id="ARBA00023136"/>
    </source>
</evidence>
<sequence>MDSAAVAFTTLDYVIFGVYLFVIVGLGLWVSQEEEGEEKDSADYFLASKALPFWAIGSSLIAANISAEQFIGMSGSGFRVGLAIASYEWMAAVTLLVIAWFFLPIYLEKEIYTMPQFLEERYDGRVRMLLAIFWLLVYVFVNLTSVLYMGGLSINVIMGFPLWASVLGLAAVATTYSLYGGLKAVAWTDVVQVVVLVGGGLLTTWVALDAYGGSEAGVVGGFTQLMGDASGRFNMILFEGELMYRNDEGALKDAYQLLPGLSVLFGGLWVANLFYWGCNQYIIQRALAAKSLKEAQRGLAFAGYLKLLLPLIVVVPGIVAFALDAPIQRGDEAYPWLLGEYVGSGFRGLAFAALVAAIISSLASMMNSASTIFTMDLYRNYTSREDVSERRLVRIGRAVALICIVVAAALAPQLADLDQVFQYIQEYTGFVSPGVLAIFVLGLFWSKATPNAALVSAVLSIPLSAAFKFWTPGVAFLNRMLIVFFISVALIVAISLLENEGEDHPKAIDVGGIERERDPIYNVAAFGILAITAALYAFFW</sequence>
<feature type="transmembrane region" description="Helical" evidence="7">
    <location>
        <begin position="50"/>
        <end position="67"/>
    </location>
</feature>
<feature type="transmembrane region" description="Helical" evidence="7">
    <location>
        <begin position="519"/>
        <end position="539"/>
    </location>
</feature>
<organism evidence="8 9">
    <name type="scientific">Salinibacter ruber</name>
    <dbReference type="NCBI Taxonomy" id="146919"/>
    <lineage>
        <taxon>Bacteria</taxon>
        <taxon>Pseudomonadati</taxon>
        <taxon>Rhodothermota</taxon>
        <taxon>Rhodothermia</taxon>
        <taxon>Rhodothermales</taxon>
        <taxon>Salinibacteraceae</taxon>
        <taxon>Salinibacter</taxon>
    </lineage>
</organism>
<feature type="transmembrane region" description="Helical" evidence="7">
    <location>
        <begin position="299"/>
        <end position="323"/>
    </location>
</feature>
<dbReference type="RefSeq" id="WP_259082231.1">
    <property type="nucleotide sequence ID" value="NZ_JANTZN010000001.1"/>
</dbReference>
<comment type="similarity">
    <text evidence="2 6">Belongs to the sodium:solute symporter (SSF) (TC 2.A.21) family.</text>
</comment>
<evidence type="ECO:0000256" key="2">
    <source>
        <dbReference type="ARBA" id="ARBA00006434"/>
    </source>
</evidence>
<dbReference type="Pfam" id="PF00474">
    <property type="entry name" value="SSF"/>
    <property type="match status" value="1"/>
</dbReference>
<evidence type="ECO:0000256" key="7">
    <source>
        <dbReference type="SAM" id="Phobius"/>
    </source>
</evidence>
<dbReference type="GO" id="GO:0005412">
    <property type="term" value="F:D-glucose:sodium symporter activity"/>
    <property type="evidence" value="ECO:0007669"/>
    <property type="project" value="TreeGrafter"/>
</dbReference>
<dbReference type="Gene3D" id="1.20.1730.10">
    <property type="entry name" value="Sodium/glucose cotransporter"/>
    <property type="match status" value="1"/>
</dbReference>
<feature type="transmembrane region" description="Helical" evidence="7">
    <location>
        <begin position="452"/>
        <end position="470"/>
    </location>
</feature>
<dbReference type="PANTHER" id="PTHR11819">
    <property type="entry name" value="SOLUTE CARRIER FAMILY 5"/>
    <property type="match status" value="1"/>
</dbReference>
<gene>
    <name evidence="8" type="ORF">GGP83_002655</name>
</gene>
<evidence type="ECO:0000256" key="6">
    <source>
        <dbReference type="RuleBase" id="RU362091"/>
    </source>
</evidence>
<keyword evidence="4 7" id="KW-1133">Transmembrane helix</keyword>
<dbReference type="PROSITE" id="PS00456">
    <property type="entry name" value="NA_SOLUT_SYMP_1"/>
    <property type="match status" value="1"/>
</dbReference>
<evidence type="ECO:0000313" key="8">
    <source>
        <dbReference type="EMBL" id="MCS3952682.1"/>
    </source>
</evidence>